<evidence type="ECO:0008006" key="3">
    <source>
        <dbReference type="Google" id="ProtNLM"/>
    </source>
</evidence>
<protein>
    <recommendedName>
        <fullName evidence="3">Transposase</fullName>
    </recommendedName>
</protein>
<sequence length="235" mass="27486">MTYKFTDEMRRKNRHVHFNEKTIKNPKLFSGLIFSSSSQFKEVMTWYKKLNDKDLVIKTISKNHTNRVASKKRRLIKSSWLAKILIDWFRLLPDMFLKVLKVVVVKKFGLMITDHQARKVREKAMKTIEGDHNEQYNMIFDYIEELKKTHPGSTVFAEWDVSLEDGNAGIFKKIYVCLRPLIDGFKVGGRKSIGLDGCHTKGVYKMQILSVVALDPNNGWWPLCWTVVEKENKKT</sequence>
<accession>A0AAV3PTQ8</accession>
<gene>
    <name evidence="1" type="ORF">LIER_12428</name>
</gene>
<dbReference type="PANTHER" id="PTHR31973">
    <property type="entry name" value="POLYPROTEIN, PUTATIVE-RELATED"/>
    <property type="match status" value="1"/>
</dbReference>
<proteinExistence type="predicted"/>
<reference evidence="1 2" key="1">
    <citation type="submission" date="2024-01" db="EMBL/GenBank/DDBJ databases">
        <title>The complete chloroplast genome sequence of Lithospermum erythrorhizon: insights into the phylogenetic relationship among Boraginaceae species and the maternal lineages of purple gromwells.</title>
        <authorList>
            <person name="Okada T."/>
            <person name="Watanabe K."/>
        </authorList>
    </citation>
    <scope>NUCLEOTIDE SEQUENCE [LARGE SCALE GENOMIC DNA]</scope>
</reference>
<dbReference type="AlphaFoldDB" id="A0AAV3PTQ8"/>
<comment type="caution">
    <text evidence="1">The sequence shown here is derived from an EMBL/GenBank/DDBJ whole genome shotgun (WGS) entry which is preliminary data.</text>
</comment>
<evidence type="ECO:0000313" key="1">
    <source>
        <dbReference type="EMBL" id="GAA0154453.1"/>
    </source>
</evidence>
<name>A0AAV3PTQ8_LITER</name>
<dbReference type="Proteomes" id="UP001454036">
    <property type="component" value="Unassembled WGS sequence"/>
</dbReference>
<keyword evidence="2" id="KW-1185">Reference proteome</keyword>
<dbReference type="EMBL" id="BAABME010002398">
    <property type="protein sequence ID" value="GAA0154453.1"/>
    <property type="molecule type" value="Genomic_DNA"/>
</dbReference>
<organism evidence="1 2">
    <name type="scientific">Lithospermum erythrorhizon</name>
    <name type="common">Purple gromwell</name>
    <name type="synonym">Lithospermum officinale var. erythrorhizon</name>
    <dbReference type="NCBI Taxonomy" id="34254"/>
    <lineage>
        <taxon>Eukaryota</taxon>
        <taxon>Viridiplantae</taxon>
        <taxon>Streptophyta</taxon>
        <taxon>Embryophyta</taxon>
        <taxon>Tracheophyta</taxon>
        <taxon>Spermatophyta</taxon>
        <taxon>Magnoliopsida</taxon>
        <taxon>eudicotyledons</taxon>
        <taxon>Gunneridae</taxon>
        <taxon>Pentapetalae</taxon>
        <taxon>asterids</taxon>
        <taxon>lamiids</taxon>
        <taxon>Boraginales</taxon>
        <taxon>Boraginaceae</taxon>
        <taxon>Boraginoideae</taxon>
        <taxon>Lithospermeae</taxon>
        <taxon>Lithospermum</taxon>
    </lineage>
</organism>
<evidence type="ECO:0000313" key="2">
    <source>
        <dbReference type="Proteomes" id="UP001454036"/>
    </source>
</evidence>
<dbReference type="PANTHER" id="PTHR31973:SF197">
    <property type="entry name" value="SWIM-TYPE DOMAIN-CONTAINING PROTEIN"/>
    <property type="match status" value="1"/>
</dbReference>